<evidence type="ECO:0000256" key="7">
    <source>
        <dbReference type="ARBA" id="ARBA00023077"/>
    </source>
</evidence>
<keyword evidence="17" id="KW-1185">Reference proteome</keyword>
<feature type="chain" id="PRO_5012076813" description="SusC/RagA family TonB-linked outer membrane protein" evidence="12">
    <location>
        <begin position="20"/>
        <end position="1119"/>
    </location>
</feature>
<dbReference type="SUPFAM" id="SSF56935">
    <property type="entry name" value="Porins"/>
    <property type="match status" value="1"/>
</dbReference>
<evidence type="ECO:0000256" key="3">
    <source>
        <dbReference type="ARBA" id="ARBA00022452"/>
    </source>
</evidence>
<dbReference type="PROSITE" id="PS00018">
    <property type="entry name" value="EF_HAND_1"/>
    <property type="match status" value="1"/>
</dbReference>
<dbReference type="InterPro" id="IPR000531">
    <property type="entry name" value="Beta-barrel_TonB"/>
</dbReference>
<dbReference type="Pfam" id="PF07660">
    <property type="entry name" value="STN"/>
    <property type="match status" value="1"/>
</dbReference>
<organism evidence="16 17">
    <name type="scientific">Niastella yeongjuensis</name>
    <dbReference type="NCBI Taxonomy" id="354355"/>
    <lineage>
        <taxon>Bacteria</taxon>
        <taxon>Pseudomonadati</taxon>
        <taxon>Bacteroidota</taxon>
        <taxon>Chitinophagia</taxon>
        <taxon>Chitinophagales</taxon>
        <taxon>Chitinophagaceae</taxon>
        <taxon>Niastella</taxon>
    </lineage>
</organism>
<dbReference type="Proteomes" id="UP000192610">
    <property type="component" value="Unassembled WGS sequence"/>
</dbReference>
<dbReference type="Gene3D" id="2.40.170.20">
    <property type="entry name" value="TonB-dependent receptor, beta-barrel domain"/>
    <property type="match status" value="1"/>
</dbReference>
<evidence type="ECO:0008006" key="18">
    <source>
        <dbReference type="Google" id="ProtNLM"/>
    </source>
</evidence>
<dbReference type="InterPro" id="IPR018247">
    <property type="entry name" value="EF_Hand_1_Ca_BS"/>
</dbReference>
<keyword evidence="2 10" id="KW-0813">Transport</keyword>
<dbReference type="NCBIfam" id="TIGR04057">
    <property type="entry name" value="SusC_RagA_signa"/>
    <property type="match status" value="1"/>
</dbReference>
<evidence type="ECO:0000256" key="6">
    <source>
        <dbReference type="ARBA" id="ARBA00023004"/>
    </source>
</evidence>
<feature type="domain" description="Secretin/TonB short N-terminal" evidence="14">
    <location>
        <begin position="48"/>
        <end position="97"/>
    </location>
</feature>
<keyword evidence="3 10" id="KW-1134">Transmembrane beta strand</keyword>
<keyword evidence="6" id="KW-0408">Iron</keyword>
<reference evidence="17" key="1">
    <citation type="submission" date="2016-04" db="EMBL/GenBank/DDBJ databases">
        <authorList>
            <person name="Chen L."/>
            <person name="Zhuang W."/>
            <person name="Wang G."/>
        </authorList>
    </citation>
    <scope>NUCLEOTIDE SEQUENCE [LARGE SCALE GENOMIC DNA]</scope>
    <source>
        <strain evidence="17">17621</strain>
    </source>
</reference>
<dbReference type="InterPro" id="IPR023997">
    <property type="entry name" value="TonB-dep_OMP_SusC/RagA_CS"/>
</dbReference>
<dbReference type="InterPro" id="IPR023996">
    <property type="entry name" value="TonB-dep_OMP_SusC/RagA"/>
</dbReference>
<evidence type="ECO:0000256" key="5">
    <source>
        <dbReference type="ARBA" id="ARBA00022692"/>
    </source>
</evidence>
<keyword evidence="4" id="KW-0406">Ion transport</keyword>
<dbReference type="InterPro" id="IPR036942">
    <property type="entry name" value="Beta-barrel_TonB_sf"/>
</dbReference>
<evidence type="ECO:0000256" key="11">
    <source>
        <dbReference type="RuleBase" id="RU003357"/>
    </source>
</evidence>
<gene>
    <name evidence="16" type="ORF">A4H97_25260</name>
</gene>
<dbReference type="Gene3D" id="2.170.130.10">
    <property type="entry name" value="TonB-dependent receptor, plug domain"/>
    <property type="match status" value="1"/>
</dbReference>
<keyword evidence="8 10" id="KW-0472">Membrane</keyword>
<dbReference type="GO" id="GO:0009279">
    <property type="term" value="C:cell outer membrane"/>
    <property type="evidence" value="ECO:0007669"/>
    <property type="project" value="UniProtKB-SubCell"/>
</dbReference>
<dbReference type="Pfam" id="PF07715">
    <property type="entry name" value="Plug"/>
    <property type="match status" value="1"/>
</dbReference>
<dbReference type="Pfam" id="PF13715">
    <property type="entry name" value="CarbopepD_reg_2"/>
    <property type="match status" value="1"/>
</dbReference>
<evidence type="ECO:0000259" key="13">
    <source>
        <dbReference type="Pfam" id="PF00593"/>
    </source>
</evidence>
<dbReference type="InterPro" id="IPR012910">
    <property type="entry name" value="Plug_dom"/>
</dbReference>
<protein>
    <recommendedName>
        <fullName evidence="18">SusC/RagA family TonB-linked outer membrane protein</fullName>
    </recommendedName>
</protein>
<dbReference type="SUPFAM" id="SSF49464">
    <property type="entry name" value="Carboxypeptidase regulatory domain-like"/>
    <property type="match status" value="1"/>
</dbReference>
<dbReference type="STRING" id="354355.SAMN05660816_05300"/>
<comment type="subcellular location">
    <subcellularLocation>
        <location evidence="1 10">Cell outer membrane</location>
        <topology evidence="1 10">Multi-pass membrane protein</topology>
    </subcellularLocation>
</comment>
<keyword evidence="7 11" id="KW-0798">TonB box</keyword>
<comment type="similarity">
    <text evidence="10 11">Belongs to the TonB-dependent receptor family.</text>
</comment>
<feature type="domain" description="TonB-dependent receptor plug" evidence="15">
    <location>
        <begin position="204"/>
        <end position="310"/>
    </location>
</feature>
<evidence type="ECO:0000256" key="8">
    <source>
        <dbReference type="ARBA" id="ARBA00023136"/>
    </source>
</evidence>
<feature type="signal peptide" evidence="12">
    <location>
        <begin position="1"/>
        <end position="19"/>
    </location>
</feature>
<dbReference type="Gene3D" id="2.60.40.1120">
    <property type="entry name" value="Carboxypeptidase-like, regulatory domain"/>
    <property type="match status" value="1"/>
</dbReference>
<dbReference type="PROSITE" id="PS52016">
    <property type="entry name" value="TONB_DEPENDENT_REC_3"/>
    <property type="match status" value="1"/>
</dbReference>
<evidence type="ECO:0000259" key="14">
    <source>
        <dbReference type="Pfam" id="PF07660"/>
    </source>
</evidence>
<sequence length="1119" mass="123022">MKINLLVLFMAGVLCQVSAATYGQKITLSKQNARLVSIFKEIQNQSGYDFVYSNRLIKLAHQVTIHVKEATLQEVLETCFNNQPFFYTVTDKTIVIRERKPVKTDSANMRFIDISGRITDAKGNPLEGATISIKGLSGGAVADADGKFTVHNVNATSILVVSFTGFKTKEVRVSEAAPMVITLEEDQDPMSQVVIVGYGSVQRKDLTGAVSRLTSKDIDNTPIARVDQMLQGRMAGVDVKSTNGAPGAGTTIRIRGARSISANNEPLYVVDGIIDATNMNTLSPDDIESIDVLKDASAAAIYGSRGANGVVIITTKKGKAGADNSNFNVIAGVQSLPRTLDLMNARQFAEFINDSRKDNGKPLLYPNVDSIIALVGEDGTNWTKSVTGPATYQSYNLSTSGGSKKLTYFLSGNVINQDGIIKNTGFKKYQTRINLNKTWSDKLNMGLVLNASHHRQDIGNINYGSNSGWIGSMITMPPTMKVYKDDGSFESWNPIYNSGGNMDSPPVYAALTENYDVVNAIQGNMFLELQPLKGLKIKSSIGGSLYSNRLNYYQASNTPAKIASKTTTANASSTMGNRTLVQNENTATYDHAFGLHHINVMGGFTTELRRYTGIGISVTGLTDDIMRYDNFAAAPADKRTTTSSYDDNTRLSYLGRANYDYAGKYYLTFTSRYDGSSNFASNHKWGFFPSVGAKWRLSQENFFQDFNKKGIIDNLDFRFSYGRSGNQGIDNYQSLSSLVTSPVANSSYPNTSYVFGGTQQLGYIQGLLANNNLTWETSDQMDIGADVELFKGRLVLDANYYHTRTKDLLLSVQIPTQTGFASRLINIGKTESKGFEFLVSGDIIRSKNFTWNSTLTLSTNQQKVLDLGPLVKVSIDNNGYGANTNYLDVGLPIGANYGADYKGTWHSQAEIDAELARPKGERTLVSTSSLYKPGKPKYADRNGDGLLNVDDYHFLGTVNPKVYGGLGNRFTYKNLSLEFFLQYNWGNTMFNDIEFFMGSGSELTNQFAYMANRWTPDNPTSDIPGVNSRDNVPSTRELHDASLLRLKSLQLSYSFKNVLPKVFKKIDVYFTGTNIFLLTKYNGFDPEVNKEGTNSTIRAKDDGTYPNARTLAVGVNLGF</sequence>
<dbReference type="InterPro" id="IPR039426">
    <property type="entry name" value="TonB-dep_rcpt-like"/>
</dbReference>
<keyword evidence="5 10" id="KW-0812">Transmembrane</keyword>
<evidence type="ECO:0000259" key="15">
    <source>
        <dbReference type="Pfam" id="PF07715"/>
    </source>
</evidence>
<evidence type="ECO:0000256" key="9">
    <source>
        <dbReference type="ARBA" id="ARBA00023237"/>
    </source>
</evidence>
<name>A0A1V9F2Z0_9BACT</name>
<dbReference type="NCBIfam" id="TIGR04056">
    <property type="entry name" value="OMP_RagA_SusC"/>
    <property type="match status" value="1"/>
</dbReference>
<evidence type="ECO:0000256" key="12">
    <source>
        <dbReference type="SAM" id="SignalP"/>
    </source>
</evidence>
<dbReference type="InterPro" id="IPR011662">
    <property type="entry name" value="Secretin/TonB_short_N"/>
</dbReference>
<proteinExistence type="inferred from homology"/>
<evidence type="ECO:0000256" key="1">
    <source>
        <dbReference type="ARBA" id="ARBA00004571"/>
    </source>
</evidence>
<dbReference type="AlphaFoldDB" id="A0A1V9F2Z0"/>
<evidence type="ECO:0000313" key="16">
    <source>
        <dbReference type="EMBL" id="OQP52632.1"/>
    </source>
</evidence>
<evidence type="ECO:0000256" key="2">
    <source>
        <dbReference type="ARBA" id="ARBA00022448"/>
    </source>
</evidence>
<evidence type="ECO:0000313" key="17">
    <source>
        <dbReference type="Proteomes" id="UP000192610"/>
    </source>
</evidence>
<accession>A0A1V9F2Z0</accession>
<comment type="caution">
    <text evidence="16">The sequence shown here is derived from an EMBL/GenBank/DDBJ whole genome shotgun (WGS) entry which is preliminary data.</text>
</comment>
<feature type="domain" description="TonB-dependent receptor-like beta-barrel" evidence="13">
    <location>
        <begin position="515"/>
        <end position="902"/>
    </location>
</feature>
<dbReference type="FunFam" id="2.170.130.10:FF:000008">
    <property type="entry name" value="SusC/RagA family TonB-linked outer membrane protein"/>
    <property type="match status" value="1"/>
</dbReference>
<dbReference type="GO" id="GO:0006826">
    <property type="term" value="P:iron ion transport"/>
    <property type="evidence" value="ECO:0007669"/>
    <property type="project" value="UniProtKB-KW"/>
</dbReference>
<evidence type="ECO:0000256" key="4">
    <source>
        <dbReference type="ARBA" id="ARBA00022496"/>
    </source>
</evidence>
<dbReference type="EMBL" id="LVXG01000008">
    <property type="protein sequence ID" value="OQP52632.1"/>
    <property type="molecule type" value="Genomic_DNA"/>
</dbReference>
<keyword evidence="12" id="KW-0732">Signal</keyword>
<dbReference type="InterPro" id="IPR037066">
    <property type="entry name" value="Plug_dom_sf"/>
</dbReference>
<keyword evidence="9 10" id="KW-0998">Cell outer membrane</keyword>
<dbReference type="Pfam" id="PF00593">
    <property type="entry name" value="TonB_dep_Rec_b-barrel"/>
    <property type="match status" value="1"/>
</dbReference>
<dbReference type="InterPro" id="IPR008969">
    <property type="entry name" value="CarboxyPept-like_regulatory"/>
</dbReference>
<evidence type="ECO:0000256" key="10">
    <source>
        <dbReference type="PROSITE-ProRule" id="PRU01360"/>
    </source>
</evidence>
<keyword evidence="4" id="KW-0410">Iron transport</keyword>